<evidence type="ECO:0000313" key="1">
    <source>
        <dbReference type="EMBL" id="KAJ0024853.1"/>
    </source>
</evidence>
<reference evidence="2" key="1">
    <citation type="journal article" date="2023" name="G3 (Bethesda)">
        <title>Genome assembly and association tests identify interacting loci associated with vigor, precocity, and sex in interspecific pistachio rootstocks.</title>
        <authorList>
            <person name="Palmer W."/>
            <person name="Jacygrad E."/>
            <person name="Sagayaradj S."/>
            <person name="Cavanaugh K."/>
            <person name="Han R."/>
            <person name="Bertier L."/>
            <person name="Beede B."/>
            <person name="Kafkas S."/>
            <person name="Golino D."/>
            <person name="Preece J."/>
            <person name="Michelmore R."/>
        </authorList>
    </citation>
    <scope>NUCLEOTIDE SEQUENCE [LARGE SCALE GENOMIC DNA]</scope>
</reference>
<evidence type="ECO:0000313" key="2">
    <source>
        <dbReference type="Proteomes" id="UP001163603"/>
    </source>
</evidence>
<accession>A0ACC0XWB5</accession>
<organism evidence="1 2">
    <name type="scientific">Pistacia integerrima</name>
    <dbReference type="NCBI Taxonomy" id="434235"/>
    <lineage>
        <taxon>Eukaryota</taxon>
        <taxon>Viridiplantae</taxon>
        <taxon>Streptophyta</taxon>
        <taxon>Embryophyta</taxon>
        <taxon>Tracheophyta</taxon>
        <taxon>Spermatophyta</taxon>
        <taxon>Magnoliopsida</taxon>
        <taxon>eudicotyledons</taxon>
        <taxon>Gunneridae</taxon>
        <taxon>Pentapetalae</taxon>
        <taxon>rosids</taxon>
        <taxon>malvids</taxon>
        <taxon>Sapindales</taxon>
        <taxon>Anacardiaceae</taxon>
        <taxon>Pistacia</taxon>
    </lineage>
</organism>
<protein>
    <submittedName>
        <fullName evidence="1">Uncharacterized protein</fullName>
    </submittedName>
</protein>
<dbReference type="EMBL" id="CM047745">
    <property type="protein sequence ID" value="KAJ0024853.1"/>
    <property type="molecule type" value="Genomic_DNA"/>
</dbReference>
<sequence length="90" mass="10284">MHTLLNPWKEIAIFSSRSKWKAIMENQPLGSLTSISNFFIVNFIIHVALQITIVSEVKFLLDLPLILELLYSMGNCLVLRKITDFLDSCS</sequence>
<proteinExistence type="predicted"/>
<gene>
    <name evidence="1" type="ORF">Pint_08425</name>
</gene>
<name>A0ACC0XWB5_9ROSI</name>
<comment type="caution">
    <text evidence="1">The sequence shown here is derived from an EMBL/GenBank/DDBJ whole genome shotgun (WGS) entry which is preliminary data.</text>
</comment>
<keyword evidence="2" id="KW-1185">Reference proteome</keyword>
<dbReference type="Proteomes" id="UP001163603">
    <property type="component" value="Chromosome 10"/>
</dbReference>